<feature type="domain" description="NmrA-like" evidence="3">
    <location>
        <begin position="3"/>
        <end position="294"/>
    </location>
</feature>
<dbReference type="Pfam" id="PF05368">
    <property type="entry name" value="NmrA"/>
    <property type="match status" value="1"/>
</dbReference>
<evidence type="ECO:0000256" key="2">
    <source>
        <dbReference type="ARBA" id="ARBA00022857"/>
    </source>
</evidence>
<dbReference type="OrthoDB" id="3358371at2759"/>
<gene>
    <name evidence="4" type="ORF">BDV25DRAFT_161628</name>
</gene>
<keyword evidence="5" id="KW-1185">Reference proteome</keyword>
<protein>
    <recommendedName>
        <fullName evidence="3">NmrA-like domain-containing protein</fullName>
    </recommendedName>
</protein>
<comment type="similarity">
    <text evidence="1">Belongs to the NmrA-type oxidoreductase family.</text>
</comment>
<dbReference type="PANTHER" id="PTHR42748">
    <property type="entry name" value="NITROGEN METABOLITE REPRESSION PROTEIN NMRA FAMILY MEMBER"/>
    <property type="match status" value="1"/>
</dbReference>
<dbReference type="InterPro" id="IPR036291">
    <property type="entry name" value="NAD(P)-bd_dom_sf"/>
</dbReference>
<dbReference type="EMBL" id="ML742239">
    <property type="protein sequence ID" value="KAE8146857.1"/>
    <property type="molecule type" value="Genomic_DNA"/>
</dbReference>
<proteinExistence type="inferred from homology"/>
<evidence type="ECO:0000313" key="4">
    <source>
        <dbReference type="EMBL" id="KAE8146857.1"/>
    </source>
</evidence>
<dbReference type="AlphaFoldDB" id="A0A5N6TKJ4"/>
<keyword evidence="2" id="KW-0521">NADP</keyword>
<evidence type="ECO:0000313" key="5">
    <source>
        <dbReference type="Proteomes" id="UP000325780"/>
    </source>
</evidence>
<evidence type="ECO:0000259" key="3">
    <source>
        <dbReference type="Pfam" id="PF05368"/>
    </source>
</evidence>
<dbReference type="InterPro" id="IPR051164">
    <property type="entry name" value="NmrA-like_oxidored"/>
</dbReference>
<dbReference type="GO" id="GO:0005634">
    <property type="term" value="C:nucleus"/>
    <property type="evidence" value="ECO:0007669"/>
    <property type="project" value="TreeGrafter"/>
</dbReference>
<dbReference type="PANTHER" id="PTHR42748:SF11">
    <property type="entry name" value="NMRA-LIKE DOMAIN-CONTAINING PROTEIN"/>
    <property type="match status" value="1"/>
</dbReference>
<accession>A0A5N6TKJ4</accession>
<dbReference type="SUPFAM" id="SSF51735">
    <property type="entry name" value="NAD(P)-binding Rossmann-fold domains"/>
    <property type="match status" value="1"/>
</dbReference>
<dbReference type="Gene3D" id="3.40.50.720">
    <property type="entry name" value="NAD(P)-binding Rossmann-like Domain"/>
    <property type="match status" value="1"/>
</dbReference>
<dbReference type="InterPro" id="IPR008030">
    <property type="entry name" value="NmrA-like"/>
</dbReference>
<dbReference type="Proteomes" id="UP000325780">
    <property type="component" value="Unassembled WGS sequence"/>
</dbReference>
<evidence type="ECO:0000256" key="1">
    <source>
        <dbReference type="ARBA" id="ARBA00006328"/>
    </source>
</evidence>
<reference evidence="4 5" key="1">
    <citation type="submission" date="2019-04" db="EMBL/GenBank/DDBJ databases">
        <title>Friends and foes A comparative genomics study of 23 Aspergillus species from section Flavi.</title>
        <authorList>
            <consortium name="DOE Joint Genome Institute"/>
            <person name="Kjaerbolling I."/>
            <person name="Vesth T."/>
            <person name="Frisvad J.C."/>
            <person name="Nybo J.L."/>
            <person name="Theobald S."/>
            <person name="Kildgaard S."/>
            <person name="Isbrandt T."/>
            <person name="Kuo A."/>
            <person name="Sato A."/>
            <person name="Lyhne E.K."/>
            <person name="Kogle M.E."/>
            <person name="Wiebenga A."/>
            <person name="Kun R.S."/>
            <person name="Lubbers R.J."/>
            <person name="Makela M.R."/>
            <person name="Barry K."/>
            <person name="Chovatia M."/>
            <person name="Clum A."/>
            <person name="Daum C."/>
            <person name="Haridas S."/>
            <person name="He G."/>
            <person name="LaButti K."/>
            <person name="Lipzen A."/>
            <person name="Mondo S."/>
            <person name="Riley R."/>
            <person name="Salamov A."/>
            <person name="Simmons B.A."/>
            <person name="Magnuson J.K."/>
            <person name="Henrissat B."/>
            <person name="Mortensen U.H."/>
            <person name="Larsen T.O."/>
            <person name="Devries R.P."/>
            <person name="Grigoriev I.V."/>
            <person name="Machida M."/>
            <person name="Baker S.E."/>
            <person name="Andersen M.R."/>
        </authorList>
    </citation>
    <scope>NUCLEOTIDE SEQUENCE [LARGE SCALE GENOMIC DNA]</scope>
    <source>
        <strain evidence="4 5">IBT 18842</strain>
    </source>
</reference>
<dbReference type="Gene3D" id="3.90.25.10">
    <property type="entry name" value="UDP-galactose 4-epimerase, domain 1"/>
    <property type="match status" value="1"/>
</dbReference>
<sequence length="301" mass="32844">MFKLVIFGATGQQGRSILNKVHQDPKLSTKYSIRAITRDATQSPSKELLNQGIEVVEADANDASTLPAALANAHTVILITTSIYDANLKAREYTQARNVGGAAVAAGAQHLIFSSAVNATEHGHPFDVFDSKAEAELYLRSLPVRTSFFYPGMFMQNMAGMMAPMLKSDGTYTITNVMAPETKIPLIDAAGDSGEYIAPLLQSDDMQSVYAASRLYSFAEIVGIISTVSGKTVKYVQVAEEVFASFMPPDQGGRVAAMMRFFEDVGYFGPRTEELLEQTLERVDGRLNTFEEFARVNLAQL</sequence>
<organism evidence="4 5">
    <name type="scientific">Aspergillus avenaceus</name>
    <dbReference type="NCBI Taxonomy" id="36643"/>
    <lineage>
        <taxon>Eukaryota</taxon>
        <taxon>Fungi</taxon>
        <taxon>Dikarya</taxon>
        <taxon>Ascomycota</taxon>
        <taxon>Pezizomycotina</taxon>
        <taxon>Eurotiomycetes</taxon>
        <taxon>Eurotiomycetidae</taxon>
        <taxon>Eurotiales</taxon>
        <taxon>Aspergillaceae</taxon>
        <taxon>Aspergillus</taxon>
        <taxon>Aspergillus subgen. Circumdati</taxon>
    </lineage>
</organism>
<name>A0A5N6TKJ4_ASPAV</name>